<reference evidence="2 3" key="1">
    <citation type="submission" date="2018-07" db="EMBL/GenBank/DDBJ databases">
        <title>Genomic Encyclopedia of Type Strains, Phase IV (KMG-IV): sequencing the most valuable type-strain genomes for metagenomic binning, comparative biology and taxonomic classification.</title>
        <authorList>
            <person name="Goeker M."/>
        </authorList>
    </citation>
    <scope>NUCLEOTIDE SEQUENCE [LARGE SCALE GENOMIC DNA]</scope>
    <source>
        <strain evidence="2 3">DSM 16500</strain>
    </source>
</reference>
<sequence>MLYLTDSQAIELQRQIGSYRFQQIGITTVQVPLLSDEEFAVVATLLAIGEDDFSISEDLLLAAIQFNDIDGLWVNYPFIRPSLITKGLIQHDEQTGKLIFLNAQLTLDADWPLFNEESENKITETGREETSLLSQPLPQLQEQLHQIMQHLKAIQYLCQTSSISYKFTEGAKLLNQLNPSSELQKQYQLDSNGDLESDRVVNKKQKNDAKNDKLTAAERKRKYNMNSSRISREKRKHYDSVILPALLNEIHSQISSVTENMAQLSSFADRNHEETTRTNFADTIQATQDTSLPVSSEAATIDTGTEDLRRADSAASVLPFSLFKRSSVSQNPVHSPSIPFSLSPTKKT</sequence>
<dbReference type="AlphaFoldDB" id="A0A370GLB5"/>
<comment type="caution">
    <text evidence="2">The sequence shown here is derived from an EMBL/GenBank/DDBJ whole genome shotgun (WGS) entry which is preliminary data.</text>
</comment>
<name>A0A370GLB5_9COXI</name>
<organism evidence="2 3">
    <name type="scientific">Aquicella lusitana</name>
    <dbReference type="NCBI Taxonomy" id="254246"/>
    <lineage>
        <taxon>Bacteria</taxon>
        <taxon>Pseudomonadati</taxon>
        <taxon>Pseudomonadota</taxon>
        <taxon>Gammaproteobacteria</taxon>
        <taxon>Legionellales</taxon>
        <taxon>Coxiellaceae</taxon>
        <taxon>Aquicella</taxon>
    </lineage>
</organism>
<feature type="region of interest" description="Disordered" evidence="1">
    <location>
        <begin position="328"/>
        <end position="348"/>
    </location>
</feature>
<feature type="region of interest" description="Disordered" evidence="1">
    <location>
        <begin position="191"/>
        <end position="214"/>
    </location>
</feature>
<feature type="compositionally biased region" description="Basic and acidic residues" evidence="1">
    <location>
        <begin position="196"/>
        <end position="214"/>
    </location>
</feature>
<dbReference type="Proteomes" id="UP000254720">
    <property type="component" value="Unassembled WGS sequence"/>
</dbReference>
<evidence type="ECO:0000313" key="3">
    <source>
        <dbReference type="Proteomes" id="UP000254720"/>
    </source>
</evidence>
<proteinExistence type="predicted"/>
<evidence type="ECO:0000256" key="1">
    <source>
        <dbReference type="SAM" id="MobiDB-lite"/>
    </source>
</evidence>
<gene>
    <name evidence="2" type="ORF">C8D86_11312</name>
</gene>
<dbReference type="EMBL" id="QQAX01000013">
    <property type="protein sequence ID" value="RDI42683.1"/>
    <property type="molecule type" value="Genomic_DNA"/>
</dbReference>
<keyword evidence="3" id="KW-1185">Reference proteome</keyword>
<protein>
    <submittedName>
        <fullName evidence="2">Uncharacterized protein</fullName>
    </submittedName>
</protein>
<dbReference type="RefSeq" id="WP_114834547.1">
    <property type="nucleotide sequence ID" value="NZ_LR699114.1"/>
</dbReference>
<evidence type="ECO:0000313" key="2">
    <source>
        <dbReference type="EMBL" id="RDI42683.1"/>
    </source>
</evidence>
<accession>A0A370GLB5</accession>